<accession>A0A9P6BCP8</accession>
<protein>
    <submittedName>
        <fullName evidence="2">Carbohydrate-binding protein</fullName>
    </submittedName>
</protein>
<gene>
    <name evidence="2" type="ORF">CPB83DRAFT_778835</name>
</gene>
<name>A0A9P6BCP8_9AGAR</name>
<reference evidence="2" key="1">
    <citation type="submission" date="2020-11" db="EMBL/GenBank/DDBJ databases">
        <authorList>
            <consortium name="DOE Joint Genome Institute"/>
            <person name="Ahrendt S."/>
            <person name="Riley R."/>
            <person name="Andreopoulos W."/>
            <person name="Labutti K."/>
            <person name="Pangilinan J."/>
            <person name="Ruiz-Duenas F.J."/>
            <person name="Barrasa J.M."/>
            <person name="Sanchez-Garcia M."/>
            <person name="Camarero S."/>
            <person name="Miyauchi S."/>
            <person name="Serrano A."/>
            <person name="Linde D."/>
            <person name="Babiker R."/>
            <person name="Drula E."/>
            <person name="Ayuso-Fernandez I."/>
            <person name="Pacheco R."/>
            <person name="Padilla G."/>
            <person name="Ferreira P."/>
            <person name="Barriuso J."/>
            <person name="Kellner H."/>
            <person name="Castanera R."/>
            <person name="Alfaro M."/>
            <person name="Ramirez L."/>
            <person name="Pisabarro A.G."/>
            <person name="Kuo A."/>
            <person name="Tritt A."/>
            <person name="Lipzen A."/>
            <person name="He G."/>
            <person name="Yan M."/>
            <person name="Ng V."/>
            <person name="Cullen D."/>
            <person name="Martin F."/>
            <person name="Rosso M.-N."/>
            <person name="Henrissat B."/>
            <person name="Hibbett D."/>
            <person name="Martinez A.T."/>
            <person name="Grigoriev I.V."/>
        </authorList>
    </citation>
    <scope>NUCLEOTIDE SEQUENCE</scope>
    <source>
        <strain evidence="2">CBS 506.95</strain>
    </source>
</reference>
<evidence type="ECO:0000313" key="3">
    <source>
        <dbReference type="Proteomes" id="UP000807306"/>
    </source>
</evidence>
<dbReference type="InterPro" id="IPR058502">
    <property type="entry name" value="PLL-like_beta-prop"/>
</dbReference>
<feature type="domain" description="PLL-like beta propeller" evidence="1">
    <location>
        <begin position="6"/>
        <end position="264"/>
    </location>
</feature>
<organism evidence="2 3">
    <name type="scientific">Crepidotus variabilis</name>
    <dbReference type="NCBI Taxonomy" id="179855"/>
    <lineage>
        <taxon>Eukaryota</taxon>
        <taxon>Fungi</taxon>
        <taxon>Dikarya</taxon>
        <taxon>Basidiomycota</taxon>
        <taxon>Agaricomycotina</taxon>
        <taxon>Agaricomycetes</taxon>
        <taxon>Agaricomycetidae</taxon>
        <taxon>Agaricales</taxon>
        <taxon>Agaricineae</taxon>
        <taxon>Crepidotaceae</taxon>
        <taxon>Crepidotus</taxon>
    </lineage>
</organism>
<evidence type="ECO:0000259" key="1">
    <source>
        <dbReference type="Pfam" id="PF26607"/>
    </source>
</evidence>
<evidence type="ECO:0000313" key="2">
    <source>
        <dbReference type="EMBL" id="KAF9521382.1"/>
    </source>
</evidence>
<dbReference type="EMBL" id="MU158092">
    <property type="protein sequence ID" value="KAF9521382.1"/>
    <property type="molecule type" value="Genomic_DNA"/>
</dbReference>
<comment type="caution">
    <text evidence="2">The sequence shown here is derived from an EMBL/GenBank/DDBJ whole genome shotgun (WGS) entry which is preliminary data.</text>
</comment>
<dbReference type="AlphaFoldDB" id="A0A9P6BCP8"/>
<dbReference type="SUPFAM" id="SSF89372">
    <property type="entry name" value="Fucose-specific lectin"/>
    <property type="match status" value="2"/>
</dbReference>
<sequence>MTSWGNNRLDIFVRGMDSSVGHRAWDGTSWSADWDTIGGESLYDPISIAWGPERLDVFIVNYQHELLHKHWSGTWSEWENFGGTWVERPSVVSWGPDRLDVFVIGKDRKLYNKSWDGHVWSGFNSLGGQFLHPVSAVSWGPNRIDIFGTSTTHTIDHKWWDGTKGKWGPSGMDASWDHLGGTFYGQPKAVSWGPNRLDVFAIGTGSALFTRTWKTQWSGSWLSLGGTCYGVPEVISWGPGRMDVFVLSTSHSLAHKWYADGTWGPSEKDFEAMSGTIIRQVTGVCQAPNRIDLFVIGYDSGCSIKTWDEGWKPDVTGYTSLGGICFSNVASKG</sequence>
<dbReference type="Gene3D" id="2.120.10.70">
    <property type="entry name" value="Fucose-specific lectin"/>
    <property type="match status" value="2"/>
</dbReference>
<keyword evidence="3" id="KW-1185">Reference proteome</keyword>
<dbReference type="Proteomes" id="UP000807306">
    <property type="component" value="Unassembled WGS sequence"/>
</dbReference>
<dbReference type="OrthoDB" id="2869836at2759"/>
<dbReference type="CDD" id="cd22954">
    <property type="entry name" value="PLL_lectin"/>
    <property type="match status" value="1"/>
</dbReference>
<proteinExistence type="predicted"/>
<dbReference type="Pfam" id="PF26607">
    <property type="entry name" value="DUF8189"/>
    <property type="match status" value="1"/>
</dbReference>